<dbReference type="EMBL" id="CAXAMM010002314">
    <property type="protein sequence ID" value="CAK8995710.1"/>
    <property type="molecule type" value="Genomic_DNA"/>
</dbReference>
<dbReference type="Gene3D" id="2.60.120.650">
    <property type="entry name" value="Cupin"/>
    <property type="match status" value="1"/>
</dbReference>
<evidence type="ECO:0000259" key="1">
    <source>
        <dbReference type="PROSITE" id="PS51184"/>
    </source>
</evidence>
<accession>A0ABP0HZM4</accession>
<dbReference type="InterPro" id="IPR003347">
    <property type="entry name" value="JmjC_dom"/>
</dbReference>
<dbReference type="PROSITE" id="PS51184">
    <property type="entry name" value="JMJC"/>
    <property type="match status" value="1"/>
</dbReference>
<comment type="caution">
    <text evidence="2">The sequence shown here is derived from an EMBL/GenBank/DDBJ whole genome shotgun (WGS) entry which is preliminary data.</text>
</comment>
<evidence type="ECO:0000313" key="3">
    <source>
        <dbReference type="Proteomes" id="UP001642464"/>
    </source>
</evidence>
<name>A0ABP0HZM4_9DINO</name>
<dbReference type="Pfam" id="PF13621">
    <property type="entry name" value="Cupin_8"/>
    <property type="match status" value="1"/>
</dbReference>
<dbReference type="InterPro" id="IPR041667">
    <property type="entry name" value="Cupin_8"/>
</dbReference>
<gene>
    <name evidence="2" type="ORF">SCF082_LOCUS4475</name>
</gene>
<organism evidence="2 3">
    <name type="scientific">Durusdinium trenchii</name>
    <dbReference type="NCBI Taxonomy" id="1381693"/>
    <lineage>
        <taxon>Eukaryota</taxon>
        <taxon>Sar</taxon>
        <taxon>Alveolata</taxon>
        <taxon>Dinophyceae</taxon>
        <taxon>Suessiales</taxon>
        <taxon>Symbiodiniaceae</taxon>
        <taxon>Durusdinium</taxon>
    </lineage>
</organism>
<reference evidence="2 3" key="1">
    <citation type="submission" date="2024-02" db="EMBL/GenBank/DDBJ databases">
        <authorList>
            <person name="Chen Y."/>
            <person name="Shah S."/>
            <person name="Dougan E. K."/>
            <person name="Thang M."/>
            <person name="Chan C."/>
        </authorList>
    </citation>
    <scope>NUCLEOTIDE SEQUENCE [LARGE SCALE GENOMIC DNA]</scope>
</reference>
<evidence type="ECO:0000313" key="2">
    <source>
        <dbReference type="EMBL" id="CAK8995710.1"/>
    </source>
</evidence>
<dbReference type="PANTHER" id="PTHR12461">
    <property type="entry name" value="HYPOXIA-INDUCIBLE FACTOR 1 ALPHA INHIBITOR-RELATED"/>
    <property type="match status" value="1"/>
</dbReference>
<proteinExistence type="predicted"/>
<dbReference type="SUPFAM" id="SSF51197">
    <property type="entry name" value="Clavaminate synthase-like"/>
    <property type="match status" value="1"/>
</dbReference>
<feature type="domain" description="JmjC" evidence="1">
    <location>
        <begin position="156"/>
        <end position="325"/>
    </location>
</feature>
<keyword evidence="3" id="KW-1185">Reference proteome</keyword>
<protein>
    <submittedName>
        <fullName evidence="2">JmjC domain-containing protein D (Jumonji domain-containing protein D)</fullName>
    </submittedName>
</protein>
<dbReference type="SMART" id="SM00558">
    <property type="entry name" value="JmjC"/>
    <property type="match status" value="1"/>
</dbReference>
<dbReference type="Proteomes" id="UP001642464">
    <property type="component" value="Unassembled WGS sequence"/>
</dbReference>
<dbReference type="PANTHER" id="PTHR12461:SF105">
    <property type="entry name" value="HYPOXIA-INDUCIBLE FACTOR 1-ALPHA INHIBITOR"/>
    <property type="match status" value="1"/>
</dbReference>
<sequence length="332" mass="36460">MISEDQKKSFATVDFTLRVFFHAGALPAHLLKALPTLAELKELCGHHQARASQSSDESATTAWSLHVTAMFRASPGSAEIDDDVTVRTQVPVRLPKAWDIARFSFLGLRLAPTDPREQRTFGDVRRPMPYEETEQRALRDVMDELATESAPKHYAASVPLERDLPEFAERLRPLREALEETLHLAMGPPVPNAPVMYLGAGEQRTPLHCDPTENITLVLEGRKLIRLFPPSSSGFLKPLGGWYAAASCWMSGVVPAVYSPVDAFNLPSGTPDPLDIHLSGGEALYLPAGWWHAVVGSQEPNMAIVFGYAAGTEKQIGSKKDPRCSKIEKNAL</sequence>